<keyword evidence="1" id="KW-0067">ATP-binding</keyword>
<dbReference type="Proteomes" id="UP001150603">
    <property type="component" value="Unassembled WGS sequence"/>
</dbReference>
<reference evidence="1" key="1">
    <citation type="submission" date="2022-07" db="EMBL/GenBank/DDBJ databases">
        <title>Phylogenomic reconstructions and comparative analyses of Kickxellomycotina fungi.</title>
        <authorList>
            <person name="Reynolds N.K."/>
            <person name="Stajich J.E."/>
            <person name="Barry K."/>
            <person name="Grigoriev I.V."/>
            <person name="Crous P."/>
            <person name="Smith M.E."/>
        </authorList>
    </citation>
    <scope>NUCLEOTIDE SEQUENCE</scope>
    <source>
        <strain evidence="1">NRRL 5244</strain>
    </source>
</reference>
<accession>A0ACC1J1W4</accession>
<organism evidence="1 2">
    <name type="scientific">Linderina macrospora</name>
    <dbReference type="NCBI Taxonomy" id="4868"/>
    <lineage>
        <taxon>Eukaryota</taxon>
        <taxon>Fungi</taxon>
        <taxon>Fungi incertae sedis</taxon>
        <taxon>Zoopagomycota</taxon>
        <taxon>Kickxellomycotina</taxon>
        <taxon>Kickxellomycetes</taxon>
        <taxon>Kickxellales</taxon>
        <taxon>Kickxellaceae</taxon>
        <taxon>Linderina</taxon>
    </lineage>
</organism>
<keyword evidence="1" id="KW-0347">Helicase</keyword>
<feature type="non-terminal residue" evidence="1">
    <location>
        <position position="428"/>
    </location>
</feature>
<sequence length="428" mass="47926">MDSQDFYVGDASNTQSCYEYSDFGGESQSQLLDPLSQNAAAISTDLGDTESVEELQFSQLSLGDAHSQVYSSESESDQDEDAGKQPDHACAYCGIHNENSVAKCLSCKRWFCNSTGNSSSAHIIWHLVSAHHKEVQLHPDSPLGDQTLECYNCGVRNVFSLGFIPAKSDTVVVILCRPCASAPSSKDALWDPSQWQTLIHDRKFVSWLIKVPSTKEQIAARAVSAQQIRHLEDVWTGNSSATLGSADAEEAADVQKVLLRYEDAYQYQNVFGPLVKIEAEYDRRAKEAQTEDGIAVRWDTGLNRRKLAYFQLPKYELGEVRIAIGDELRLSYSGALFREPWKGTGYVIKLPNSNSDEICVEMTTMDAPTEITQDFSVDFVWKSTSFDRMQSAMKKFAVMENSVSEYIYHKLLGHNIELAELNFRMPRV</sequence>
<keyword evidence="1" id="KW-0378">Hydrolase</keyword>
<evidence type="ECO:0000313" key="2">
    <source>
        <dbReference type="Proteomes" id="UP001150603"/>
    </source>
</evidence>
<comment type="caution">
    <text evidence="1">The sequence shown here is derived from an EMBL/GenBank/DDBJ whole genome shotgun (WGS) entry which is preliminary data.</text>
</comment>
<name>A0ACC1J1W4_9FUNG</name>
<gene>
    <name evidence="1" type="primary">NAM7_1</name>
    <name evidence="1" type="ORF">FBU59_005819</name>
</gene>
<keyword evidence="2" id="KW-1185">Reference proteome</keyword>
<evidence type="ECO:0000313" key="1">
    <source>
        <dbReference type="EMBL" id="KAJ1934054.1"/>
    </source>
</evidence>
<keyword evidence="1" id="KW-0547">Nucleotide-binding</keyword>
<protein>
    <submittedName>
        <fullName evidence="1">ATP-dependent RNA helicase</fullName>
    </submittedName>
</protein>
<proteinExistence type="predicted"/>
<dbReference type="EMBL" id="JANBPW010004806">
    <property type="protein sequence ID" value="KAJ1934054.1"/>
    <property type="molecule type" value="Genomic_DNA"/>
</dbReference>